<accession>A0A482IPJ1</accession>
<dbReference type="Proteomes" id="UP000253772">
    <property type="component" value="Chromosome c1"/>
</dbReference>
<proteinExistence type="predicted"/>
<dbReference type="EMBL" id="CP037900">
    <property type="protein sequence ID" value="QBP09842.1"/>
    <property type="molecule type" value="Genomic_DNA"/>
</dbReference>
<evidence type="ECO:0000313" key="1">
    <source>
        <dbReference type="EMBL" id="QBP09842.1"/>
    </source>
</evidence>
<dbReference type="RefSeq" id="WP_017511686.1">
    <property type="nucleotide sequence ID" value="NZ_CP037900.1"/>
</dbReference>
<dbReference type="InterPro" id="IPR009279">
    <property type="entry name" value="Portal_Mu"/>
</dbReference>
<evidence type="ECO:0000313" key="2">
    <source>
        <dbReference type="Proteomes" id="UP000253772"/>
    </source>
</evidence>
<dbReference type="AlphaFoldDB" id="A0A482IPJ1"/>
<dbReference type="Pfam" id="PF06074">
    <property type="entry name" value="Portal_Mu"/>
    <property type="match status" value="1"/>
</dbReference>
<name>A0A482IPJ1_9BURK</name>
<organism evidence="1 2">
    <name type="scientific">Cupriavidus metallidurans</name>
    <dbReference type="NCBI Taxonomy" id="119219"/>
    <lineage>
        <taxon>Bacteria</taxon>
        <taxon>Pseudomonadati</taxon>
        <taxon>Pseudomonadota</taxon>
        <taxon>Betaproteobacteria</taxon>
        <taxon>Burkholderiales</taxon>
        <taxon>Burkholderiaceae</taxon>
        <taxon>Cupriavidus</taxon>
    </lineage>
</organism>
<gene>
    <name evidence="1" type="ORF">DDF84_008750</name>
</gene>
<sequence>MNNGLYLPNGTFVRFSEADTRVALARDIATRERMNLGMQWFLPNPDTVLRKLGQSIQVYRDLTKDPAVGGLVRRRRSAVLRLARGLDPDFKGPARVRKDVAAMLGSVNVAQIIRQALAAPLYGYQPMEITWAIEAGRYMPKAVTAKPPEWFAFDQAGRLVLLTPSAPTGEQLPPYKFILATQDASYENPYGEADLAMCFWPVAFKRGGLKFWVKFTEKYGMPMVVGKLPRGRGTGHDADDLLDKLEQMVQDAVAVIPDDASVDLKEVKSGSGNAELYERLLLFCRSEISIALTGTNQTTEANSNRASATAGLEVADDIRDGDAEIAAAAINSLVRYYCALNHDIPEENVPVYQIWEPEDKDATRDRQAKRSRDMRAAGAHFTPRYFERAFGLEAGDLDAARMTAPSSDRLPADPTFAESALSYEEQDGLDMVLEQLAAQTMPGVSVAMLKPVLDALRAGADAKTAQAMLVRLLPDIDTALLQQSLAQLLFVADVVGRLSVQTELTA</sequence>
<dbReference type="OrthoDB" id="9802690at2"/>
<protein>
    <submittedName>
        <fullName evidence="1">DUF935 family protein</fullName>
    </submittedName>
</protein>
<reference evidence="1 2" key="1">
    <citation type="submission" date="2019-03" db="EMBL/GenBank/DDBJ databases">
        <title>Comparative insights into the high quality Complete genome sequence of highly metal resistant Cupriavidus metallidurans strain BS1 isolated from a gold-copper mine.</title>
        <authorList>
            <person name="Mazhar H.S."/>
            <person name="Rensing C."/>
        </authorList>
    </citation>
    <scope>NUCLEOTIDE SEQUENCE [LARGE SCALE GENOMIC DNA]</scope>
    <source>
        <strain evidence="1 2">BS1</strain>
    </source>
</reference>